<dbReference type="Pfam" id="PF10094">
    <property type="entry name" value="DUF2332"/>
    <property type="match status" value="1"/>
</dbReference>
<dbReference type="AlphaFoldDB" id="A0A552U9E9"/>
<dbReference type="InterPro" id="IPR011200">
    <property type="entry name" value="UCP012608"/>
</dbReference>
<dbReference type="OrthoDB" id="7666987at2"/>
<accession>A0A552U9E9</accession>
<evidence type="ECO:0000313" key="1">
    <source>
        <dbReference type="EMBL" id="TRW14809.1"/>
    </source>
</evidence>
<protein>
    <submittedName>
        <fullName evidence="1">DUF2332 family protein</fullName>
    </submittedName>
</protein>
<reference evidence="1 2" key="1">
    <citation type="submission" date="2019-07" db="EMBL/GenBank/DDBJ databases">
        <title>Novel species isolated from glacier.</title>
        <authorList>
            <person name="Liu Q."/>
            <person name="Xin Y.-H."/>
        </authorList>
    </citation>
    <scope>NUCLEOTIDE SEQUENCE [LARGE SCALE GENOMIC DNA]</scope>
    <source>
        <strain evidence="1 2">LB1R16</strain>
    </source>
</reference>
<comment type="caution">
    <text evidence="1">The sequence shown here is derived from an EMBL/GenBank/DDBJ whole genome shotgun (WGS) entry which is preliminary data.</text>
</comment>
<dbReference type="EMBL" id="VJWA01000002">
    <property type="protein sequence ID" value="TRW14809.1"/>
    <property type="molecule type" value="Genomic_DNA"/>
</dbReference>
<evidence type="ECO:0000313" key="2">
    <source>
        <dbReference type="Proteomes" id="UP000317894"/>
    </source>
</evidence>
<dbReference type="Proteomes" id="UP000317894">
    <property type="component" value="Unassembled WGS sequence"/>
</dbReference>
<dbReference type="RefSeq" id="WP_144334979.1">
    <property type="nucleotide sequence ID" value="NZ_VJWA01000002.1"/>
</dbReference>
<keyword evidence="2" id="KW-1185">Reference proteome</keyword>
<name>A0A552U9E9_9SPHN</name>
<sequence>MHADIRAAFAQQGDWNRRLGAPFTARLCDRLGVVLDHGSATGRAVLGWPGDAFGDALMLRLTGGLNALVRAGALPGLAAHYPPNKAGDDAALDAALRAALSDDRLLLWLESAPQTNEVGRSGVLMPGLLTIAAATGLALELFELGASAGLNLRLDHYGYDLGGAVFGPADAPVRLAPDWQGPPPPAADVRIVARRGVDLAPIDVRDPAARDRLLAYVWPEQTARVARLEAALAAAAADPAPIDAGDAAAWVEAHVAPVDGRCGVVLHSIAFQYFPATTKARIAAHMTAQGALATATAPLAWLRYELEDASGALPTLRLTLWPGGEDRLLAHAHPHGASVQWL</sequence>
<organism evidence="1 2">
    <name type="scientific">Glacieibacterium frigidum</name>
    <dbReference type="NCBI Taxonomy" id="2593303"/>
    <lineage>
        <taxon>Bacteria</taxon>
        <taxon>Pseudomonadati</taxon>
        <taxon>Pseudomonadota</taxon>
        <taxon>Alphaproteobacteria</taxon>
        <taxon>Sphingomonadales</taxon>
        <taxon>Sphingosinicellaceae</taxon>
        <taxon>Glacieibacterium</taxon>
    </lineage>
</organism>
<dbReference type="PIRSF" id="PIRSF012608">
    <property type="entry name" value="UCP012608"/>
    <property type="match status" value="1"/>
</dbReference>
<gene>
    <name evidence="1" type="ORF">FMM06_14120</name>
</gene>
<proteinExistence type="predicted"/>